<dbReference type="SUPFAM" id="SSF52096">
    <property type="entry name" value="ClpP/crotonase"/>
    <property type="match status" value="1"/>
</dbReference>
<dbReference type="InterPro" id="IPR029045">
    <property type="entry name" value="ClpP/crotonase-like_dom_sf"/>
</dbReference>
<dbReference type="Pfam" id="PF00378">
    <property type="entry name" value="ECH_1"/>
    <property type="match status" value="1"/>
</dbReference>
<dbReference type="Gene3D" id="3.90.226.10">
    <property type="entry name" value="2-enoyl-CoA Hydratase, Chain A, domain 1"/>
    <property type="match status" value="1"/>
</dbReference>
<dbReference type="InterPro" id="IPR001753">
    <property type="entry name" value="Enoyl-CoA_hydra/iso"/>
</dbReference>
<evidence type="ECO:0000256" key="3">
    <source>
        <dbReference type="ARBA" id="ARBA00022946"/>
    </source>
</evidence>
<evidence type="ECO:0000313" key="8">
    <source>
        <dbReference type="Proteomes" id="UP000306223"/>
    </source>
</evidence>
<accession>A0A4U0QRF7</accession>
<evidence type="ECO:0000256" key="2">
    <source>
        <dbReference type="ARBA" id="ARBA00022832"/>
    </source>
</evidence>
<dbReference type="EMBL" id="SUNH01000011">
    <property type="protein sequence ID" value="TJZ84591.1"/>
    <property type="molecule type" value="Genomic_DNA"/>
</dbReference>
<keyword evidence="7" id="KW-0456">Lyase</keyword>
<evidence type="ECO:0000256" key="4">
    <source>
        <dbReference type="ARBA" id="ARBA00023098"/>
    </source>
</evidence>
<reference evidence="7 8" key="1">
    <citation type="submission" date="2019-04" db="EMBL/GenBank/DDBJ databases">
        <authorList>
            <person name="Li J."/>
        </authorList>
    </citation>
    <scope>NUCLEOTIDE SEQUENCE [LARGE SCALE GENOMIC DNA]</scope>
    <source>
        <strain evidence="7 8">CCTCC AB2016182</strain>
    </source>
</reference>
<dbReference type="PANTHER" id="PTHR43602:SF1">
    <property type="entry name" value="ENOYL-COA HYDRATASE DOMAIN-CONTAINING PROTEIN 3, MITOCHONDRIAL"/>
    <property type="match status" value="1"/>
</dbReference>
<comment type="similarity">
    <text evidence="1">Belongs to the enoyl-CoA hydratase/isomerase family.</text>
</comment>
<sequence length="268" mass="28303">MSHPGDPILLHDLDRAGILRLTLNDVPRRNALSEEMLEALATALAQAGTDPAVRVIVLAAMGPAFCAGHDLKQLTAARDAPDGGRAYFARIMALCSGVMQAILACPRPVIAEVTGVATAAGCQLVASCDLAIAADDARFSTPGVHIGLFCSTPMVALSRNVAPKHAMEMLLTGDMTSAARAAEIGLINRAVPPADLRGAVMEMAARIASKSGMTLAVGKRAFYEQREMPLAQAYDHASQVMVRNMLARDAQEGIGAFIEKRAPEWQDC</sequence>
<dbReference type="GO" id="GO:0006631">
    <property type="term" value="P:fatty acid metabolic process"/>
    <property type="evidence" value="ECO:0007669"/>
    <property type="project" value="UniProtKB-KW"/>
</dbReference>
<organism evidence="7 8">
    <name type="scientific">Paracoccus hibiscisoli</name>
    <dbReference type="NCBI Taxonomy" id="2023261"/>
    <lineage>
        <taxon>Bacteria</taxon>
        <taxon>Pseudomonadati</taxon>
        <taxon>Pseudomonadota</taxon>
        <taxon>Alphaproteobacteria</taxon>
        <taxon>Rhodobacterales</taxon>
        <taxon>Paracoccaceae</taxon>
        <taxon>Paracoccus</taxon>
    </lineage>
</organism>
<dbReference type="OrthoDB" id="9795613at2"/>
<dbReference type="PANTHER" id="PTHR43602">
    <property type="match status" value="1"/>
</dbReference>
<evidence type="ECO:0000256" key="6">
    <source>
        <dbReference type="ARBA" id="ARBA00040545"/>
    </source>
</evidence>
<dbReference type="AlphaFoldDB" id="A0A4U0QRF7"/>
<comment type="function">
    <text evidence="5">May play a role in fatty acid biosynthesis and insulin sensitivity.</text>
</comment>
<proteinExistence type="inferred from homology"/>
<keyword evidence="4" id="KW-0443">Lipid metabolism</keyword>
<dbReference type="NCBIfam" id="NF006008">
    <property type="entry name" value="PRK08139.1"/>
    <property type="match status" value="1"/>
</dbReference>
<evidence type="ECO:0000256" key="1">
    <source>
        <dbReference type="ARBA" id="ARBA00005254"/>
    </source>
</evidence>
<keyword evidence="8" id="KW-1185">Reference proteome</keyword>
<protein>
    <recommendedName>
        <fullName evidence="6">Enoyl-CoA hydratase domain-containing protein 3, mitochondrial</fullName>
    </recommendedName>
</protein>
<gene>
    <name evidence="7" type="ORF">FA740_08995</name>
</gene>
<dbReference type="InterPro" id="IPR052377">
    <property type="entry name" value="Mitochondrial_ECH-domain"/>
</dbReference>
<dbReference type="InterPro" id="IPR014748">
    <property type="entry name" value="Enoyl-CoA_hydra_C"/>
</dbReference>
<dbReference type="Proteomes" id="UP000306223">
    <property type="component" value="Unassembled WGS sequence"/>
</dbReference>
<name>A0A4U0QRF7_9RHOB</name>
<evidence type="ECO:0000313" key="7">
    <source>
        <dbReference type="EMBL" id="TJZ84591.1"/>
    </source>
</evidence>
<keyword evidence="2" id="KW-0276">Fatty acid metabolism</keyword>
<comment type="caution">
    <text evidence="7">The sequence shown here is derived from an EMBL/GenBank/DDBJ whole genome shotgun (WGS) entry which is preliminary data.</text>
</comment>
<dbReference type="GO" id="GO:0016836">
    <property type="term" value="F:hydro-lyase activity"/>
    <property type="evidence" value="ECO:0007669"/>
    <property type="project" value="TreeGrafter"/>
</dbReference>
<evidence type="ECO:0000256" key="5">
    <source>
        <dbReference type="ARBA" id="ARBA00037410"/>
    </source>
</evidence>
<dbReference type="CDD" id="cd06558">
    <property type="entry name" value="crotonase-like"/>
    <property type="match status" value="1"/>
</dbReference>
<keyword evidence="3" id="KW-0809">Transit peptide</keyword>
<dbReference type="RefSeq" id="WP_136856439.1">
    <property type="nucleotide sequence ID" value="NZ_SUNH01000011.1"/>
</dbReference>
<dbReference type="Gene3D" id="1.10.12.10">
    <property type="entry name" value="Lyase 2-enoyl-coa Hydratase, Chain A, domain 2"/>
    <property type="match status" value="1"/>
</dbReference>